<keyword evidence="3" id="KW-1185">Reference proteome</keyword>
<organism evidence="2 3">
    <name type="scientific">Mycolicibacterium neworleansense</name>
    <dbReference type="NCBI Taxonomy" id="146018"/>
    <lineage>
        <taxon>Bacteria</taxon>
        <taxon>Bacillati</taxon>
        <taxon>Actinomycetota</taxon>
        <taxon>Actinomycetes</taxon>
        <taxon>Mycobacteriales</taxon>
        <taxon>Mycobacteriaceae</taxon>
        <taxon>Mycolicibacterium</taxon>
    </lineage>
</organism>
<sequence>MTAGTGDDPVPTMECRVCRTEVAAGAFCGRCGACRQSRRDRPEWLRIRAYCAGRNEHLLRPSVVSSLFPELPHASRAPFRVAVGVLAVAVAACTLLRLPAAMSALAALGLPLLFVAYLRKSAELQRLPVHTLLLTGALGAGLGAAWALTTGTAVAREYDMPMGADVPQFRIIRDGLGVPLGALVLMLIPVVVIRLLRPCTREVLDGFAIGALGGLAFTAAATLSRFAPQFDDGLVDHDRPLIGLLVQAGIQAVAVPLTAAATGAFVGIVLWFTPAVDHPRQHPEYTRTALVLTAAAIPACYVILGLMDLAPVSQMWVLTVHLAVMAAAMLAVRVGLQLALLYEAHTPVSAGESLLCSQCGQSVPDAPFCRNCGVAIRALSRSPYEIGDRRVLGAWGAGVTVLAAALVGVSAVLSPPPARYVCPPDCGRPPTTEPVATNPRFTAPDGAFSVAYPATGAAYTVTTADDGVTADFVAGDGGTMQLLGKPAAGRTPKEIATALVEGTYPDTDMDYEIPNAMVGYQPGYGMVLDSWPQNATGDYMRIRVVILAAVKNDLALIAVATGPYHAYGPDFGPGIPSGANLDLALDMGKYVNSFRWRGDPAR</sequence>
<feature type="transmembrane region" description="Helical" evidence="1">
    <location>
        <begin position="175"/>
        <end position="196"/>
    </location>
</feature>
<dbReference type="Proteomes" id="UP000199147">
    <property type="component" value="Unassembled WGS sequence"/>
</dbReference>
<dbReference type="EMBL" id="CWKH01000001">
    <property type="protein sequence ID" value="CRZ15900.1"/>
    <property type="molecule type" value="Genomic_DNA"/>
</dbReference>
<reference evidence="3" key="1">
    <citation type="submission" date="2015-07" db="EMBL/GenBank/DDBJ databases">
        <authorList>
            <person name="Urmite Genomes"/>
        </authorList>
    </citation>
    <scope>NUCLEOTIDE SEQUENCE [LARGE SCALE GENOMIC DNA]</scope>
    <source>
        <strain evidence="3">type strain: ATCC 49404</strain>
    </source>
</reference>
<accession>A0A0H5RP07</accession>
<proteinExistence type="predicted"/>
<feature type="transmembrane region" description="Helical" evidence="1">
    <location>
        <begin position="131"/>
        <end position="155"/>
    </location>
</feature>
<feature type="transmembrane region" description="Helical" evidence="1">
    <location>
        <begin position="391"/>
        <end position="413"/>
    </location>
</feature>
<keyword evidence="1" id="KW-0812">Transmembrane</keyword>
<evidence type="ECO:0000256" key="1">
    <source>
        <dbReference type="SAM" id="Phobius"/>
    </source>
</evidence>
<dbReference type="AlphaFoldDB" id="A0A0H5RP07"/>
<evidence type="ECO:0000313" key="2">
    <source>
        <dbReference type="EMBL" id="CRZ15900.1"/>
    </source>
</evidence>
<feature type="transmembrane region" description="Helical" evidence="1">
    <location>
        <begin position="103"/>
        <end position="119"/>
    </location>
</feature>
<feature type="transmembrane region" description="Helical" evidence="1">
    <location>
        <begin position="244"/>
        <end position="273"/>
    </location>
</feature>
<dbReference type="RefSeq" id="WP_162839220.1">
    <property type="nucleotide sequence ID" value="NZ_CWKH01000001.1"/>
</dbReference>
<keyword evidence="1" id="KW-1133">Transmembrane helix</keyword>
<name>A0A0H5RP07_9MYCO</name>
<protein>
    <recommendedName>
        <fullName evidence="4">Zinc ribbon domain-containing protein</fullName>
    </recommendedName>
</protein>
<dbReference type="STRING" id="146018.BN2156_02764"/>
<evidence type="ECO:0008006" key="4">
    <source>
        <dbReference type="Google" id="ProtNLM"/>
    </source>
</evidence>
<feature type="transmembrane region" description="Helical" evidence="1">
    <location>
        <begin position="285"/>
        <end position="304"/>
    </location>
</feature>
<evidence type="ECO:0000313" key="3">
    <source>
        <dbReference type="Proteomes" id="UP000199147"/>
    </source>
</evidence>
<keyword evidence="1" id="KW-0472">Membrane</keyword>
<feature type="transmembrane region" description="Helical" evidence="1">
    <location>
        <begin position="316"/>
        <end position="336"/>
    </location>
</feature>
<gene>
    <name evidence="2" type="ORF">BN2156_02764</name>
</gene>
<feature type="transmembrane region" description="Helical" evidence="1">
    <location>
        <begin position="203"/>
        <end position="224"/>
    </location>
</feature>